<dbReference type="AlphaFoldDB" id="A0AAN8WVZ4"/>
<sequence length="110" mass="13027">MYDDQNTRLMSFSNLNFVAEKEEEEEYQLTCSKQIVNFNTFPNCKPPLLTYLTLRKLHPSWRAPTLRVPLIFHSLLRVHTIARALRKQGRVCTDDELKHFILRVFAVHEP</sequence>
<accession>A0AAN8WVZ4</accession>
<dbReference type="Proteomes" id="UP001381693">
    <property type="component" value="Unassembled WGS sequence"/>
</dbReference>
<evidence type="ECO:0000313" key="2">
    <source>
        <dbReference type="Proteomes" id="UP001381693"/>
    </source>
</evidence>
<comment type="caution">
    <text evidence="1">The sequence shown here is derived from an EMBL/GenBank/DDBJ whole genome shotgun (WGS) entry which is preliminary data.</text>
</comment>
<dbReference type="EMBL" id="JAXCGZ010013221">
    <property type="protein sequence ID" value="KAK7073306.1"/>
    <property type="molecule type" value="Genomic_DNA"/>
</dbReference>
<organism evidence="1 2">
    <name type="scientific">Halocaridina rubra</name>
    <name type="common">Hawaiian red shrimp</name>
    <dbReference type="NCBI Taxonomy" id="373956"/>
    <lineage>
        <taxon>Eukaryota</taxon>
        <taxon>Metazoa</taxon>
        <taxon>Ecdysozoa</taxon>
        <taxon>Arthropoda</taxon>
        <taxon>Crustacea</taxon>
        <taxon>Multicrustacea</taxon>
        <taxon>Malacostraca</taxon>
        <taxon>Eumalacostraca</taxon>
        <taxon>Eucarida</taxon>
        <taxon>Decapoda</taxon>
        <taxon>Pleocyemata</taxon>
        <taxon>Caridea</taxon>
        <taxon>Atyoidea</taxon>
        <taxon>Atyidae</taxon>
        <taxon>Halocaridina</taxon>
    </lineage>
</organism>
<gene>
    <name evidence="1" type="ORF">SK128_027069</name>
</gene>
<keyword evidence="2" id="KW-1185">Reference proteome</keyword>
<name>A0AAN8WVZ4_HALRR</name>
<evidence type="ECO:0000313" key="1">
    <source>
        <dbReference type="EMBL" id="KAK7073306.1"/>
    </source>
</evidence>
<protein>
    <submittedName>
        <fullName evidence="1">Uncharacterized protein</fullName>
    </submittedName>
</protein>
<reference evidence="1 2" key="1">
    <citation type="submission" date="2023-11" db="EMBL/GenBank/DDBJ databases">
        <title>Halocaridina rubra genome assembly.</title>
        <authorList>
            <person name="Smith C."/>
        </authorList>
    </citation>
    <scope>NUCLEOTIDE SEQUENCE [LARGE SCALE GENOMIC DNA]</scope>
    <source>
        <strain evidence="1">EP-1</strain>
        <tissue evidence="1">Whole</tissue>
    </source>
</reference>
<proteinExistence type="predicted"/>